<dbReference type="Proteomes" id="UP000015106">
    <property type="component" value="Chromosome 6"/>
</dbReference>
<dbReference type="EnsemblPlants" id="TuG1812G0600001910.01.T01">
    <property type="protein sequence ID" value="TuG1812G0600001910.01.T01.cds378009"/>
    <property type="gene ID" value="TuG1812G0600001910.01"/>
</dbReference>
<accession>A0A8R7QNA6</accession>
<protein>
    <submittedName>
        <fullName evidence="1">Uncharacterized protein</fullName>
    </submittedName>
</protein>
<evidence type="ECO:0000313" key="2">
    <source>
        <dbReference type="Proteomes" id="UP000015106"/>
    </source>
</evidence>
<reference evidence="1" key="2">
    <citation type="submission" date="2018-03" db="EMBL/GenBank/DDBJ databases">
        <title>The Triticum urartu genome reveals the dynamic nature of wheat genome evolution.</title>
        <authorList>
            <person name="Ling H."/>
            <person name="Ma B."/>
            <person name="Shi X."/>
            <person name="Liu H."/>
            <person name="Dong L."/>
            <person name="Sun H."/>
            <person name="Cao Y."/>
            <person name="Gao Q."/>
            <person name="Zheng S."/>
            <person name="Li Y."/>
            <person name="Yu Y."/>
            <person name="Du H."/>
            <person name="Qi M."/>
            <person name="Li Y."/>
            <person name="Yu H."/>
            <person name="Cui Y."/>
            <person name="Wang N."/>
            <person name="Chen C."/>
            <person name="Wu H."/>
            <person name="Zhao Y."/>
            <person name="Zhang J."/>
            <person name="Li Y."/>
            <person name="Zhou W."/>
            <person name="Zhang B."/>
            <person name="Hu W."/>
            <person name="Eijk M."/>
            <person name="Tang J."/>
            <person name="Witsenboer H."/>
            <person name="Zhao S."/>
            <person name="Li Z."/>
            <person name="Zhang A."/>
            <person name="Wang D."/>
            <person name="Liang C."/>
        </authorList>
    </citation>
    <scope>NUCLEOTIDE SEQUENCE [LARGE SCALE GENOMIC DNA]</scope>
    <source>
        <strain evidence="1">cv. G1812</strain>
    </source>
</reference>
<reference evidence="2" key="1">
    <citation type="journal article" date="2013" name="Nature">
        <title>Draft genome of the wheat A-genome progenitor Triticum urartu.</title>
        <authorList>
            <person name="Ling H.Q."/>
            <person name="Zhao S."/>
            <person name="Liu D."/>
            <person name="Wang J."/>
            <person name="Sun H."/>
            <person name="Zhang C."/>
            <person name="Fan H."/>
            <person name="Li D."/>
            <person name="Dong L."/>
            <person name="Tao Y."/>
            <person name="Gao C."/>
            <person name="Wu H."/>
            <person name="Li Y."/>
            <person name="Cui Y."/>
            <person name="Guo X."/>
            <person name="Zheng S."/>
            <person name="Wang B."/>
            <person name="Yu K."/>
            <person name="Liang Q."/>
            <person name="Yang W."/>
            <person name="Lou X."/>
            <person name="Chen J."/>
            <person name="Feng M."/>
            <person name="Jian J."/>
            <person name="Zhang X."/>
            <person name="Luo G."/>
            <person name="Jiang Y."/>
            <person name="Liu J."/>
            <person name="Wang Z."/>
            <person name="Sha Y."/>
            <person name="Zhang B."/>
            <person name="Wu H."/>
            <person name="Tang D."/>
            <person name="Shen Q."/>
            <person name="Xue P."/>
            <person name="Zou S."/>
            <person name="Wang X."/>
            <person name="Liu X."/>
            <person name="Wang F."/>
            <person name="Yang Y."/>
            <person name="An X."/>
            <person name="Dong Z."/>
            <person name="Zhang K."/>
            <person name="Zhang X."/>
            <person name="Luo M.C."/>
            <person name="Dvorak J."/>
            <person name="Tong Y."/>
            <person name="Wang J."/>
            <person name="Yang H."/>
            <person name="Li Z."/>
            <person name="Wang D."/>
            <person name="Zhang A."/>
            <person name="Wang J."/>
        </authorList>
    </citation>
    <scope>NUCLEOTIDE SEQUENCE</scope>
    <source>
        <strain evidence="2">cv. G1812</strain>
    </source>
</reference>
<name>A0A8R7QNA6_TRIUA</name>
<dbReference type="AlphaFoldDB" id="A0A8R7QNA6"/>
<dbReference type="Gramene" id="TuG1812G0600001910.01.T01">
    <property type="protein sequence ID" value="TuG1812G0600001910.01.T01.cds378009"/>
    <property type="gene ID" value="TuG1812G0600001910.01"/>
</dbReference>
<keyword evidence="2" id="KW-1185">Reference proteome</keyword>
<proteinExistence type="predicted"/>
<sequence length="109" mass="11593">MCQSVRSMFFSISSSTARPPAWMQKCSNASLKSGMYGLIFILNSFLPTNVTMNSSCSENGNTSGPSVVMFVLSASPATAMRSFDSATPTLPLSSSSWVTQLKHLSSAPL</sequence>
<evidence type="ECO:0000313" key="1">
    <source>
        <dbReference type="EnsemblPlants" id="TuG1812G0600001910.01.T01.cds378009"/>
    </source>
</evidence>
<reference evidence="1" key="3">
    <citation type="submission" date="2022-06" db="UniProtKB">
        <authorList>
            <consortium name="EnsemblPlants"/>
        </authorList>
    </citation>
    <scope>IDENTIFICATION</scope>
</reference>
<organism evidence="1 2">
    <name type="scientific">Triticum urartu</name>
    <name type="common">Red wild einkorn</name>
    <name type="synonym">Crithodium urartu</name>
    <dbReference type="NCBI Taxonomy" id="4572"/>
    <lineage>
        <taxon>Eukaryota</taxon>
        <taxon>Viridiplantae</taxon>
        <taxon>Streptophyta</taxon>
        <taxon>Embryophyta</taxon>
        <taxon>Tracheophyta</taxon>
        <taxon>Spermatophyta</taxon>
        <taxon>Magnoliopsida</taxon>
        <taxon>Liliopsida</taxon>
        <taxon>Poales</taxon>
        <taxon>Poaceae</taxon>
        <taxon>BOP clade</taxon>
        <taxon>Pooideae</taxon>
        <taxon>Triticodae</taxon>
        <taxon>Triticeae</taxon>
        <taxon>Triticinae</taxon>
        <taxon>Triticum</taxon>
    </lineage>
</organism>